<protein>
    <submittedName>
        <fullName evidence="2">Uncharacterized protein orf143a</fullName>
    </submittedName>
</protein>
<reference evidence="1" key="1">
    <citation type="submission" date="2010-11" db="EMBL/GenBank/DDBJ databases">
        <authorList>
            <person name="Genoscope - CEA"/>
        </authorList>
    </citation>
    <scope>NUCLEOTIDE SEQUENCE</scope>
</reference>
<dbReference type="EMBL" id="FP885871">
    <property type="protein sequence ID" value="CBJ20757.1"/>
    <property type="molecule type" value="Genomic_DNA"/>
</dbReference>
<sequence>MREAKGAPLRPVVQSTEMGVSDLMEVLSPKLDLMSSVPGSNAWEAASASAFPFPGSSKQESESLPSGPIPSAQATAAKNLYSIPLVGSTSRFQAEPKQDLYPNQLAIKYQPRIPLSLHLNRRFQYLSKIDRFSQLAACRIGKR</sequence>
<name>E6ZE15_BETVM</name>
<organism evidence="1">
    <name type="scientific">Beta vulgaris subsp. maritima</name>
    <name type="common">Sea beet</name>
    <name type="synonym">Beta maritima</name>
    <dbReference type="NCBI Taxonomy" id="350892"/>
    <lineage>
        <taxon>Eukaryota</taxon>
        <taxon>Viridiplantae</taxon>
        <taxon>Streptophyta</taxon>
        <taxon>Embryophyta</taxon>
        <taxon>Tracheophyta</taxon>
        <taxon>Spermatophyta</taxon>
        <taxon>Magnoliopsida</taxon>
        <taxon>eudicotyledons</taxon>
        <taxon>Gunneridae</taxon>
        <taxon>Pentapetalae</taxon>
        <taxon>Caryophyllales</taxon>
        <taxon>Chenopodiaceae</taxon>
        <taxon>Betoideae</taxon>
        <taxon>Beta</taxon>
    </lineage>
</organism>
<keyword evidence="1" id="KW-0496">Mitochondrion</keyword>
<dbReference type="EMBL" id="FP885845">
    <property type="protein sequence ID" value="CBJ17487.1"/>
    <property type="molecule type" value="Genomic_DNA"/>
</dbReference>
<reference evidence="1" key="2">
    <citation type="journal article" date="2011" name="Genome Biol. Evol.">
        <title>Structural and content diversity of mitochondrial genome in beet: a comparative genomic analysis.</title>
        <authorList>
            <person name="Darracq A."/>
            <person name="Varre J.S."/>
            <person name="Marechal-Drouard L."/>
            <person name="Courseaux A."/>
            <person name="Saumitou-Laprade P."/>
            <person name="Oztas S."/>
            <person name="Vacherie B."/>
            <person name="Barbe V.and.Touzet.P."/>
        </authorList>
    </citation>
    <scope>NUCLEOTIDE SEQUENCE</scope>
</reference>
<dbReference type="AlphaFoldDB" id="E6ZE15"/>
<evidence type="ECO:0000313" key="1">
    <source>
        <dbReference type="EMBL" id="CBJ14029.1"/>
    </source>
</evidence>
<dbReference type="EMBL" id="FQ014226">
    <property type="protein sequence ID" value="CBL52001.1"/>
    <property type="molecule type" value="Genomic_DNA"/>
</dbReference>
<geneLocation type="mitochondrion" evidence="1"/>
<dbReference type="GeneID" id="10220666"/>
<accession>E6ZE15</accession>
<dbReference type="RefSeq" id="YP_004222244.1">
    <property type="nucleotide sequence ID" value="NC_015099.1"/>
</dbReference>
<gene>
    <name evidence="1" type="primary">orf143a</name>
</gene>
<evidence type="ECO:0000313" key="2">
    <source>
        <dbReference type="EMBL" id="CBJ20757.1"/>
    </source>
</evidence>
<proteinExistence type="predicted"/>
<dbReference type="EMBL" id="FP885834">
    <property type="protein sequence ID" value="CBJ14029.1"/>
    <property type="molecule type" value="Genomic_DNA"/>
</dbReference>